<organism evidence="3 4">
    <name type="scientific">Rhodococcoides corynebacterioides</name>
    <dbReference type="NCBI Taxonomy" id="53972"/>
    <lineage>
        <taxon>Bacteria</taxon>
        <taxon>Bacillati</taxon>
        <taxon>Actinomycetota</taxon>
        <taxon>Actinomycetes</taxon>
        <taxon>Mycobacteriales</taxon>
        <taxon>Nocardiaceae</taxon>
        <taxon>Rhodococcoides</taxon>
    </lineage>
</organism>
<dbReference type="InterPro" id="IPR024467">
    <property type="entry name" value="Xre/MbcA/ParS-like_toxin-bd"/>
</dbReference>
<feature type="domain" description="Antitoxin Xre/MbcA/ParS-like toxin-binding" evidence="2">
    <location>
        <begin position="105"/>
        <end position="148"/>
    </location>
</feature>
<accession>A0ABS7P371</accession>
<evidence type="ECO:0000313" key="4">
    <source>
        <dbReference type="Proteomes" id="UP000825228"/>
    </source>
</evidence>
<dbReference type="EMBL" id="JABUBU010000001">
    <property type="protein sequence ID" value="MBY6365646.1"/>
    <property type="molecule type" value="Genomic_DNA"/>
</dbReference>
<sequence>MATARDTSKATRRVLAGEATVGRSARSGALQEGAQVGRRGRSTPADDPLSSSRVRYLMDAFGGQALAILTGVSASQPTRWSAGDERPGATAAPLLIDLEHVLAKARLVWGEQAAQQWLVSANSYLGGARPLDALRVHGSSAVLDALDGEMWGGAA</sequence>
<dbReference type="Pfam" id="PF09722">
    <property type="entry name" value="Xre_MbcA_ParS_C"/>
    <property type="match status" value="1"/>
</dbReference>
<name>A0ABS7P371_9NOCA</name>
<evidence type="ECO:0000256" key="1">
    <source>
        <dbReference type="SAM" id="MobiDB-lite"/>
    </source>
</evidence>
<comment type="caution">
    <text evidence="3">The sequence shown here is derived from an EMBL/GenBank/DDBJ whole genome shotgun (WGS) entry which is preliminary data.</text>
</comment>
<gene>
    <name evidence="3" type="ORF">HQ603_02645</name>
</gene>
<proteinExistence type="predicted"/>
<evidence type="ECO:0000259" key="2">
    <source>
        <dbReference type="Pfam" id="PF09722"/>
    </source>
</evidence>
<dbReference type="RefSeq" id="WP_222682787.1">
    <property type="nucleotide sequence ID" value="NZ_JABUBT010000001.1"/>
</dbReference>
<protein>
    <submittedName>
        <fullName evidence="3">DUF2384 domain-containing protein</fullName>
    </submittedName>
</protein>
<dbReference type="Proteomes" id="UP000825228">
    <property type="component" value="Unassembled WGS sequence"/>
</dbReference>
<keyword evidence="4" id="KW-1185">Reference proteome</keyword>
<evidence type="ECO:0000313" key="3">
    <source>
        <dbReference type="EMBL" id="MBY6365646.1"/>
    </source>
</evidence>
<feature type="region of interest" description="Disordered" evidence="1">
    <location>
        <begin position="1"/>
        <end position="50"/>
    </location>
</feature>
<reference evidence="3 4" key="1">
    <citation type="submission" date="2020-06" db="EMBL/GenBank/DDBJ databases">
        <title>Taxonomy, biology and ecology of Rhodococcus bacteria occurring in California pistachio and other woody hosts as revealed by genome sequence analyses.</title>
        <authorList>
            <person name="Gai Y."/>
            <person name="Riely B."/>
        </authorList>
    </citation>
    <scope>NUCLEOTIDE SEQUENCE [LARGE SCALE GENOMIC DNA]</scope>
    <source>
        <strain evidence="3 4">BP-281</strain>
    </source>
</reference>